<protein>
    <submittedName>
        <fullName evidence="2">M48 family metallopeptidase</fullName>
    </submittedName>
</protein>
<dbReference type="PANTHER" id="PTHR30399:SF1">
    <property type="entry name" value="UTP PYROPHOSPHATASE"/>
    <property type="match status" value="1"/>
</dbReference>
<proteinExistence type="predicted"/>
<accession>A0A939FX03</accession>
<dbReference type="EMBL" id="JAFMPP010000004">
    <property type="protein sequence ID" value="MBO0662296.1"/>
    <property type="molecule type" value="Genomic_DNA"/>
</dbReference>
<reference evidence="2" key="1">
    <citation type="submission" date="2021-03" db="EMBL/GenBank/DDBJ databases">
        <title>Whole genome sequence of Jiella sp. CQZ9-1.</title>
        <authorList>
            <person name="Tuo L."/>
        </authorList>
    </citation>
    <scope>NUCLEOTIDE SEQUENCE</scope>
    <source>
        <strain evidence="2">CQZ9-1</strain>
    </source>
</reference>
<dbReference type="CDD" id="cd07344">
    <property type="entry name" value="M48_yhfN_like"/>
    <property type="match status" value="1"/>
</dbReference>
<organism evidence="2 3">
    <name type="scientific">Jiella flava</name>
    <dbReference type="NCBI Taxonomy" id="2816857"/>
    <lineage>
        <taxon>Bacteria</taxon>
        <taxon>Pseudomonadati</taxon>
        <taxon>Pseudomonadota</taxon>
        <taxon>Alphaproteobacteria</taxon>
        <taxon>Hyphomicrobiales</taxon>
        <taxon>Aurantimonadaceae</taxon>
        <taxon>Jiella</taxon>
    </lineage>
</organism>
<dbReference type="PANTHER" id="PTHR30399">
    <property type="entry name" value="UNCHARACTERIZED PROTEIN YGJP"/>
    <property type="match status" value="1"/>
</dbReference>
<comment type="caution">
    <text evidence="2">The sequence shown here is derived from an EMBL/GenBank/DDBJ whole genome shotgun (WGS) entry which is preliminary data.</text>
</comment>
<keyword evidence="3" id="KW-1185">Reference proteome</keyword>
<feature type="domain" description="YgjP-like metallopeptidase" evidence="1">
    <location>
        <begin position="147"/>
        <end position="262"/>
    </location>
</feature>
<dbReference type="AlphaFoldDB" id="A0A939FX03"/>
<feature type="domain" description="YgjP-like metallopeptidase" evidence="1">
    <location>
        <begin position="40"/>
        <end position="106"/>
    </location>
</feature>
<gene>
    <name evidence="2" type="ORF">J1C48_06895</name>
</gene>
<name>A0A939FX03_9HYPH</name>
<evidence type="ECO:0000313" key="2">
    <source>
        <dbReference type="EMBL" id="MBO0662296.1"/>
    </source>
</evidence>
<dbReference type="Proteomes" id="UP000664122">
    <property type="component" value="Unassembled WGS sequence"/>
</dbReference>
<dbReference type="Pfam" id="PF01863">
    <property type="entry name" value="YgjP-like"/>
    <property type="match status" value="2"/>
</dbReference>
<dbReference type="RefSeq" id="WP_207257051.1">
    <property type="nucleotide sequence ID" value="NZ_JAFMPP010000004.1"/>
</dbReference>
<dbReference type="InterPro" id="IPR053136">
    <property type="entry name" value="UTP_pyrophosphatase-like"/>
</dbReference>
<dbReference type="InterPro" id="IPR002725">
    <property type="entry name" value="YgjP-like_metallopeptidase"/>
</dbReference>
<evidence type="ECO:0000313" key="3">
    <source>
        <dbReference type="Proteomes" id="UP000664122"/>
    </source>
</evidence>
<evidence type="ECO:0000259" key="1">
    <source>
        <dbReference type="Pfam" id="PF01863"/>
    </source>
</evidence>
<sequence length="272" mass="29736">MPSLLRRQPDLALPVSIEIAGASLSLTVRHNSRAKRLVMRMAPGGTGVVVTAPKGMPARTIRAFLERHRGWVEERVARSPTTVMIAPDAIIPLRGEPTRLVHRGGRLVTRLEPAGDDDAALSAPIEIDAALFGAGEGKAPIVRQQLLVGGDAAHFSRRVLDYLRREARSDLDAAVRRHADRVGLEPRAITIKDTTSRWGSCTADRRLAFSWRIIMAPPFVLDYLAAHEVAHFRQMNHGPDFWALCETLCPTMADGKAWLKRHGGALHAIAGG</sequence>
<dbReference type="Gene3D" id="3.30.2010.10">
    <property type="entry name" value="Metalloproteases ('zincins'), catalytic domain"/>
    <property type="match status" value="1"/>
</dbReference>